<dbReference type="GeneID" id="63678621"/>
<feature type="region of interest" description="Disordered" evidence="1">
    <location>
        <begin position="1"/>
        <end position="37"/>
    </location>
</feature>
<accession>A0A0C2IEN4</accession>
<sequence length="107" mass="11659">MGVDAMPCSSPLSSVSVDRPWNEAGWEATGDNSQDDYSETVWDTEHVALERDIGYNSSEAQWHIGIQSDLDVFLDDPRGDTPEPVAAGSGIMIYGPASSPRVVRELF</sequence>
<evidence type="ECO:0000313" key="3">
    <source>
        <dbReference type="Proteomes" id="UP000031575"/>
    </source>
</evidence>
<dbReference type="HOGENOM" id="CLU_2211682_0_0_1"/>
<dbReference type="EMBL" id="AWTV01000010">
    <property type="protein sequence ID" value="KIH87696.1"/>
    <property type="molecule type" value="Genomic_DNA"/>
</dbReference>
<evidence type="ECO:0000256" key="1">
    <source>
        <dbReference type="SAM" id="MobiDB-lite"/>
    </source>
</evidence>
<keyword evidence="3" id="KW-1185">Reference proteome</keyword>
<gene>
    <name evidence="2" type="ORF">SPBR_05424</name>
</gene>
<proteinExistence type="predicted"/>
<dbReference type="VEuPathDB" id="FungiDB:SPBR_05424"/>
<name>A0A0C2IEN4_9PEZI</name>
<organism evidence="2 3">
    <name type="scientific">Sporothrix brasiliensis 5110</name>
    <dbReference type="NCBI Taxonomy" id="1398154"/>
    <lineage>
        <taxon>Eukaryota</taxon>
        <taxon>Fungi</taxon>
        <taxon>Dikarya</taxon>
        <taxon>Ascomycota</taxon>
        <taxon>Pezizomycotina</taxon>
        <taxon>Sordariomycetes</taxon>
        <taxon>Sordariomycetidae</taxon>
        <taxon>Ophiostomatales</taxon>
        <taxon>Ophiostomataceae</taxon>
        <taxon>Sporothrix</taxon>
    </lineage>
</organism>
<dbReference type="AlphaFoldDB" id="A0A0C2IEN4"/>
<evidence type="ECO:0000313" key="2">
    <source>
        <dbReference type="EMBL" id="KIH87696.1"/>
    </source>
</evidence>
<reference evidence="2 3" key="1">
    <citation type="journal article" date="2014" name="BMC Genomics">
        <title>Comparative genomics of the major fungal agents of human and animal Sporotrichosis: Sporothrix schenckii and Sporothrix brasiliensis.</title>
        <authorList>
            <person name="Teixeira M.M."/>
            <person name="de Almeida L.G."/>
            <person name="Kubitschek-Barreira P."/>
            <person name="Alves F.L."/>
            <person name="Kioshima E.S."/>
            <person name="Abadio A.K."/>
            <person name="Fernandes L."/>
            <person name="Derengowski L.S."/>
            <person name="Ferreira K.S."/>
            <person name="Souza R.C."/>
            <person name="Ruiz J.C."/>
            <person name="de Andrade N.C."/>
            <person name="Paes H.C."/>
            <person name="Nicola A.M."/>
            <person name="Albuquerque P."/>
            <person name="Gerber A.L."/>
            <person name="Martins V.P."/>
            <person name="Peconick L.D."/>
            <person name="Neto A.V."/>
            <person name="Chaucanez C.B."/>
            <person name="Silva P.A."/>
            <person name="Cunha O.L."/>
            <person name="de Oliveira F.F."/>
            <person name="dos Santos T.C."/>
            <person name="Barros A.L."/>
            <person name="Soares M.A."/>
            <person name="de Oliveira L.M."/>
            <person name="Marini M.M."/>
            <person name="Villalobos-Duno H."/>
            <person name="Cunha M.M."/>
            <person name="de Hoog S."/>
            <person name="da Silveira J.F."/>
            <person name="Henrissat B."/>
            <person name="Nino-Vega G.A."/>
            <person name="Cisalpino P.S."/>
            <person name="Mora-Montes H.M."/>
            <person name="Almeida S.R."/>
            <person name="Stajich J.E."/>
            <person name="Lopes-Bezerra L.M."/>
            <person name="Vasconcelos A.T."/>
            <person name="Felipe M.S."/>
        </authorList>
    </citation>
    <scope>NUCLEOTIDE SEQUENCE [LARGE SCALE GENOMIC DNA]</scope>
    <source>
        <strain evidence="2 3">5110</strain>
    </source>
</reference>
<dbReference type="Proteomes" id="UP000031575">
    <property type="component" value="Unassembled WGS sequence"/>
</dbReference>
<protein>
    <submittedName>
        <fullName evidence="2">Uncharacterized protein</fullName>
    </submittedName>
</protein>
<dbReference type="OrthoDB" id="10522634at2759"/>
<dbReference type="RefSeq" id="XP_040615706.1">
    <property type="nucleotide sequence ID" value="XM_040763700.1"/>
</dbReference>
<comment type="caution">
    <text evidence="2">The sequence shown here is derived from an EMBL/GenBank/DDBJ whole genome shotgun (WGS) entry which is preliminary data.</text>
</comment>